<dbReference type="PANTHER" id="PTHR43649">
    <property type="entry name" value="ARABINOSE-BINDING PROTEIN-RELATED"/>
    <property type="match status" value="1"/>
</dbReference>
<evidence type="ECO:0000313" key="11">
    <source>
        <dbReference type="Proteomes" id="UP000476332"/>
    </source>
</evidence>
<dbReference type="Pfam" id="PF13416">
    <property type="entry name" value="SBP_bac_8"/>
    <property type="match status" value="1"/>
</dbReference>
<feature type="chain" id="PRO_5026675688" description="Probable sugar-binding periplasmic protein" evidence="9">
    <location>
        <begin position="24"/>
        <end position="414"/>
    </location>
</feature>
<keyword evidence="11" id="KW-1185">Reference proteome</keyword>
<keyword evidence="3" id="KW-0813">Transport</keyword>
<comment type="subcellular location">
    <subcellularLocation>
        <location evidence="1">Periplasm</location>
    </subcellularLocation>
</comment>
<protein>
    <recommendedName>
        <fullName evidence="8">Probable sugar-binding periplasmic protein</fullName>
    </recommendedName>
</protein>
<dbReference type="AlphaFoldDB" id="A0A6L9MG01"/>
<evidence type="ECO:0000256" key="8">
    <source>
        <dbReference type="ARBA" id="ARBA00049753"/>
    </source>
</evidence>
<dbReference type="EMBL" id="JAAAMJ010000004">
    <property type="protein sequence ID" value="NDV86723.1"/>
    <property type="molecule type" value="Genomic_DNA"/>
</dbReference>
<evidence type="ECO:0000256" key="5">
    <source>
        <dbReference type="ARBA" id="ARBA00022729"/>
    </source>
</evidence>
<sequence>MKAFIALALAGSALSLASAPAKAQEPPKTEVMHWWTSGGEAAAIKVFADAYTQAGGVWVDNATAMGENARAAAINRMVGGNPPTAAQFNTGKQFDDLVDQGLVRPIDDLAEEEGWKDVMSPFLVEAASRDGQLYALPINVHGQNWLFYSKPVFEAAGLTEPPTSWAEFVPALEKIKEAGFIPLSLGGQPWQERILFNVMLLADGGKDLYLKVYQDRDLEAIQSDEFRAVVEIYGKLRGLVDPGSPGRNWNDATNLVLTGKAGAQVMGDWAKGEFINAGQEPGTDYGCTIGLDDETLMVGGDVFVFPAVDDEAQLGAQDLLARTMVAPETQVAFNLEKGSMPIRTDVDTSAFDACAQKGIELLQDPDSQVPVFDILLSAGLIGSLDDVVTQFWNNPAATPDEFVEGFVSAFEQDS</sequence>
<feature type="signal peptide" evidence="9">
    <location>
        <begin position="1"/>
        <end position="23"/>
    </location>
</feature>
<accession>A0A6L9MG01</accession>
<dbReference type="RefSeq" id="WP_163043470.1">
    <property type="nucleotide sequence ID" value="NZ_JAAAMJ010000004.1"/>
</dbReference>
<keyword evidence="4" id="KW-0762">Sugar transport</keyword>
<dbReference type="GO" id="GO:0042597">
    <property type="term" value="C:periplasmic space"/>
    <property type="evidence" value="ECO:0007669"/>
    <property type="project" value="UniProtKB-SubCell"/>
</dbReference>
<name>A0A6L9MG01_9HYPH</name>
<evidence type="ECO:0000256" key="6">
    <source>
        <dbReference type="ARBA" id="ARBA00022764"/>
    </source>
</evidence>
<evidence type="ECO:0000256" key="9">
    <source>
        <dbReference type="SAM" id="SignalP"/>
    </source>
</evidence>
<evidence type="ECO:0000256" key="2">
    <source>
        <dbReference type="ARBA" id="ARBA00008520"/>
    </source>
</evidence>
<comment type="similarity">
    <text evidence="2">Belongs to the bacterial solute-binding protein 1 family.</text>
</comment>
<proteinExistence type="inferred from homology"/>
<keyword evidence="5 9" id="KW-0732">Signal</keyword>
<evidence type="ECO:0000256" key="7">
    <source>
        <dbReference type="ARBA" id="ARBA00049629"/>
    </source>
</evidence>
<evidence type="ECO:0000256" key="1">
    <source>
        <dbReference type="ARBA" id="ARBA00004418"/>
    </source>
</evidence>
<comment type="caution">
    <text evidence="10">The sequence shown here is derived from an EMBL/GenBank/DDBJ whole genome shotgun (WGS) entry which is preliminary data.</text>
</comment>
<dbReference type="InterPro" id="IPR006059">
    <property type="entry name" value="SBP"/>
</dbReference>
<reference evidence="10 11" key="1">
    <citation type="submission" date="2020-01" db="EMBL/GenBank/DDBJ databases">
        <title>Genomes of bacteria type strains.</title>
        <authorList>
            <person name="Chen J."/>
            <person name="Zhu S."/>
            <person name="Chen J."/>
        </authorList>
    </citation>
    <scope>NUCLEOTIDE SEQUENCE [LARGE SCALE GENOMIC DNA]</scope>
    <source>
        <strain evidence="10 11">KCTC 52919</strain>
    </source>
</reference>
<evidence type="ECO:0000256" key="3">
    <source>
        <dbReference type="ARBA" id="ARBA00022448"/>
    </source>
</evidence>
<dbReference type="Proteomes" id="UP000476332">
    <property type="component" value="Unassembled WGS sequence"/>
</dbReference>
<dbReference type="Gene3D" id="3.40.190.10">
    <property type="entry name" value="Periplasmic binding protein-like II"/>
    <property type="match status" value="2"/>
</dbReference>
<dbReference type="PANTHER" id="PTHR43649:SF28">
    <property type="entry name" value="BINDING PROTEIN COMPONENT OF ABC SUGAR TRANSPORTER-RELATED"/>
    <property type="match status" value="1"/>
</dbReference>
<dbReference type="InterPro" id="IPR050490">
    <property type="entry name" value="Bact_solute-bd_prot1"/>
</dbReference>
<evidence type="ECO:0000313" key="10">
    <source>
        <dbReference type="EMBL" id="NDV86723.1"/>
    </source>
</evidence>
<evidence type="ECO:0000256" key="4">
    <source>
        <dbReference type="ARBA" id="ARBA00022597"/>
    </source>
</evidence>
<gene>
    <name evidence="10" type="ORF">GTW51_08410</name>
</gene>
<comment type="function">
    <text evidence="7">Part of a binding-protein-dependent transport system for a sugar.</text>
</comment>
<keyword evidence="6" id="KW-0574">Periplasm</keyword>
<organism evidence="10 11">
    <name type="scientific">Aurantimonas aggregata</name>
    <dbReference type="NCBI Taxonomy" id="2047720"/>
    <lineage>
        <taxon>Bacteria</taxon>
        <taxon>Pseudomonadati</taxon>
        <taxon>Pseudomonadota</taxon>
        <taxon>Alphaproteobacteria</taxon>
        <taxon>Hyphomicrobiales</taxon>
        <taxon>Aurantimonadaceae</taxon>
        <taxon>Aurantimonas</taxon>
    </lineage>
</organism>
<dbReference type="SUPFAM" id="SSF53850">
    <property type="entry name" value="Periplasmic binding protein-like II"/>
    <property type="match status" value="1"/>
</dbReference>